<gene>
    <name evidence="4" type="ORF">O4H32_01295</name>
</gene>
<evidence type="ECO:0000313" key="4">
    <source>
        <dbReference type="EMBL" id="MCZ4328589.1"/>
    </source>
</evidence>
<keyword evidence="5" id="KW-1185">Reference proteome</keyword>
<dbReference type="InterPro" id="IPR052558">
    <property type="entry name" value="Siderophore_Hydrolase_D"/>
</dbReference>
<dbReference type="InterPro" id="IPR022742">
    <property type="entry name" value="Hydrolase_4"/>
</dbReference>
<accession>A0ABT4M0I6</accession>
<dbReference type="Pfam" id="PF12146">
    <property type="entry name" value="Hydrolase_4"/>
    <property type="match status" value="1"/>
</dbReference>
<evidence type="ECO:0000256" key="2">
    <source>
        <dbReference type="ARBA" id="ARBA00022801"/>
    </source>
</evidence>
<comment type="caution">
    <text evidence="4">The sequence shown here is derived from an EMBL/GenBank/DDBJ whole genome shotgun (WGS) entry which is preliminary data.</text>
</comment>
<dbReference type="Proteomes" id="UP001068379">
    <property type="component" value="Unassembled WGS sequence"/>
</dbReference>
<dbReference type="PANTHER" id="PTHR40841:SF2">
    <property type="entry name" value="SIDEROPHORE-DEGRADING ESTERASE (EUROFUNG)"/>
    <property type="match status" value="1"/>
</dbReference>
<comment type="similarity">
    <text evidence="1">Belongs to the esterase D family.</text>
</comment>
<name>A0ABT4M0I6_9BURK</name>
<dbReference type="EMBL" id="JAPWHE010000001">
    <property type="protein sequence ID" value="MCZ4328589.1"/>
    <property type="molecule type" value="Genomic_DNA"/>
</dbReference>
<keyword evidence="2 4" id="KW-0378">Hydrolase</keyword>
<feature type="domain" description="Serine aminopeptidase S33" evidence="3">
    <location>
        <begin position="146"/>
        <end position="208"/>
    </location>
</feature>
<reference evidence="4" key="1">
    <citation type="submission" date="2022-12" db="EMBL/GenBank/DDBJ databases">
        <title>Bacterial isolates from different developmental stages of Nematostella vectensis.</title>
        <authorList>
            <person name="Fraune S."/>
        </authorList>
    </citation>
    <scope>NUCLEOTIDE SEQUENCE</scope>
    <source>
        <strain evidence="4">G21619-S1</strain>
    </source>
</reference>
<organism evidence="4 5">
    <name type="scientific">Castellaniella denitrificans</name>
    <dbReference type="NCBI Taxonomy" id="56119"/>
    <lineage>
        <taxon>Bacteria</taxon>
        <taxon>Pseudomonadati</taxon>
        <taxon>Pseudomonadota</taxon>
        <taxon>Betaproteobacteria</taxon>
        <taxon>Burkholderiales</taxon>
        <taxon>Alcaligenaceae</taxon>
        <taxon>Castellaniella</taxon>
    </lineage>
</organism>
<evidence type="ECO:0000313" key="5">
    <source>
        <dbReference type="Proteomes" id="UP001068379"/>
    </source>
</evidence>
<dbReference type="PANTHER" id="PTHR40841">
    <property type="entry name" value="SIDEROPHORE TRIACETYLFUSARININE C ESTERASE"/>
    <property type="match status" value="1"/>
</dbReference>
<evidence type="ECO:0000256" key="1">
    <source>
        <dbReference type="ARBA" id="ARBA00005622"/>
    </source>
</evidence>
<dbReference type="SUPFAM" id="SSF53474">
    <property type="entry name" value="alpha/beta-Hydrolases"/>
    <property type="match status" value="1"/>
</dbReference>
<sequence>MIPPAFDQILEDGRSCAVRVVVPPGLMPAHGWSVAYVLDLKQFDMMRADPGGLPGLLVGLEPGVPEDRRWDYVPAGMSPDMGQSLRTAPCQTNPNRLQAVRWADGRGADDAGEVPPGLRSGAARWLRVLDRVRARIAGDWRLDPRRQILCGHSLGALFALYVLTHRPCAFDGYVLSSPSVWWGGRYAGRLLRRRRPWLCARGVPALGVRLTVGEYEQGLAPEECGLGLDEARRARLLAVRRSRAMVDGMRELAGELVRCPDLRLDAAVLPGHTHRTAPLAALMPGWRWLLA</sequence>
<dbReference type="GO" id="GO:0016787">
    <property type="term" value="F:hydrolase activity"/>
    <property type="evidence" value="ECO:0007669"/>
    <property type="project" value="UniProtKB-KW"/>
</dbReference>
<dbReference type="InterPro" id="IPR029058">
    <property type="entry name" value="AB_hydrolase_fold"/>
</dbReference>
<protein>
    <submittedName>
        <fullName evidence="4">Alpha/beta hydrolase</fullName>
    </submittedName>
</protein>
<proteinExistence type="inferred from homology"/>
<dbReference type="RefSeq" id="WP_269355965.1">
    <property type="nucleotide sequence ID" value="NZ_JAPWHE010000001.1"/>
</dbReference>
<dbReference type="Gene3D" id="3.40.50.1820">
    <property type="entry name" value="alpha/beta hydrolase"/>
    <property type="match status" value="1"/>
</dbReference>
<evidence type="ECO:0000259" key="3">
    <source>
        <dbReference type="Pfam" id="PF12146"/>
    </source>
</evidence>